<organism evidence="4 5">
    <name type="scientific">Denitrobaculum tricleocarpae</name>
    <dbReference type="NCBI Taxonomy" id="2591009"/>
    <lineage>
        <taxon>Bacteria</taxon>
        <taxon>Pseudomonadati</taxon>
        <taxon>Pseudomonadota</taxon>
        <taxon>Alphaproteobacteria</taxon>
        <taxon>Rhodospirillales</taxon>
        <taxon>Rhodospirillaceae</taxon>
        <taxon>Denitrobaculum</taxon>
    </lineage>
</organism>
<evidence type="ECO:0000256" key="2">
    <source>
        <dbReference type="ARBA" id="ARBA00023315"/>
    </source>
</evidence>
<dbReference type="PROSITE" id="PS51186">
    <property type="entry name" value="GNAT"/>
    <property type="match status" value="1"/>
</dbReference>
<gene>
    <name evidence="4" type="ORF">FKG95_24055</name>
</gene>
<feature type="domain" description="N-acetyltransferase" evidence="3">
    <location>
        <begin position="30"/>
        <end position="175"/>
    </location>
</feature>
<dbReference type="InterPro" id="IPR016181">
    <property type="entry name" value="Acyl_CoA_acyltransferase"/>
</dbReference>
<reference evidence="4 5" key="1">
    <citation type="submission" date="2019-06" db="EMBL/GenBank/DDBJ databases">
        <title>Whole genome sequence for Rhodospirillaceae sp. R148.</title>
        <authorList>
            <person name="Wang G."/>
        </authorList>
    </citation>
    <scope>NUCLEOTIDE SEQUENCE [LARGE SCALE GENOMIC DNA]</scope>
    <source>
        <strain evidence="4 5">R148</strain>
    </source>
</reference>
<comment type="caution">
    <text evidence="4">The sequence shown here is derived from an EMBL/GenBank/DDBJ whole genome shotgun (WGS) entry which is preliminary data.</text>
</comment>
<sequence>MAVCPYRLNGVMRFCVFTPRDFCFRFSDMLEIVPCTGIEFGALHAAMNAAFSDYLVPMALTPDRFRLMLRQRGYDEDLSWLAKSQGRVVGFWLIGSNGETEREAAYVIATGSLPEHRGQGIATRIFESVSGNLATQGIETLELEVIDQNTAARKAYEKLGFTAWREVVCFKLPLPEPGSSAHIQVTARPIPFETIQRAGPIAWDWQPTWQNSLDALGRIRDHIEIQGVYVAEKLAGYGIVIRPTATLAQLAVHPEHRRQTIGTSILAALSLRLDTDSVQIINAEASDSGFAAFVDRCQGVASTRQIALSLKV</sequence>
<dbReference type="EMBL" id="VHSH01000010">
    <property type="protein sequence ID" value="TQV74361.1"/>
    <property type="molecule type" value="Genomic_DNA"/>
</dbReference>
<evidence type="ECO:0000259" key="3">
    <source>
        <dbReference type="PROSITE" id="PS51186"/>
    </source>
</evidence>
<name>A0A545TAY0_9PROT</name>
<evidence type="ECO:0000313" key="5">
    <source>
        <dbReference type="Proteomes" id="UP000315252"/>
    </source>
</evidence>
<keyword evidence="1 4" id="KW-0808">Transferase</keyword>
<dbReference type="InterPro" id="IPR050680">
    <property type="entry name" value="YpeA/RimI_acetyltransf"/>
</dbReference>
<proteinExistence type="predicted"/>
<dbReference type="AlphaFoldDB" id="A0A545TAY0"/>
<protein>
    <submittedName>
        <fullName evidence="4">GNAT family N-acetyltransferase</fullName>
    </submittedName>
</protein>
<dbReference type="SUPFAM" id="SSF55729">
    <property type="entry name" value="Acyl-CoA N-acyltransferases (Nat)"/>
    <property type="match status" value="2"/>
</dbReference>
<dbReference type="GO" id="GO:0016747">
    <property type="term" value="F:acyltransferase activity, transferring groups other than amino-acyl groups"/>
    <property type="evidence" value="ECO:0007669"/>
    <property type="project" value="InterPro"/>
</dbReference>
<dbReference type="Gene3D" id="3.40.630.30">
    <property type="match status" value="2"/>
</dbReference>
<keyword evidence="5" id="KW-1185">Reference proteome</keyword>
<dbReference type="PANTHER" id="PTHR43420">
    <property type="entry name" value="ACETYLTRANSFERASE"/>
    <property type="match status" value="1"/>
</dbReference>
<accession>A0A545TAY0</accession>
<dbReference type="InterPro" id="IPR000182">
    <property type="entry name" value="GNAT_dom"/>
</dbReference>
<keyword evidence="2" id="KW-0012">Acyltransferase</keyword>
<dbReference type="CDD" id="cd04301">
    <property type="entry name" value="NAT_SF"/>
    <property type="match status" value="2"/>
</dbReference>
<dbReference type="Proteomes" id="UP000315252">
    <property type="component" value="Unassembled WGS sequence"/>
</dbReference>
<dbReference type="Pfam" id="PF00583">
    <property type="entry name" value="Acetyltransf_1"/>
    <property type="match status" value="1"/>
</dbReference>
<dbReference type="OrthoDB" id="1821130at2"/>
<evidence type="ECO:0000256" key="1">
    <source>
        <dbReference type="ARBA" id="ARBA00022679"/>
    </source>
</evidence>
<evidence type="ECO:0000313" key="4">
    <source>
        <dbReference type="EMBL" id="TQV74361.1"/>
    </source>
</evidence>